<dbReference type="AlphaFoldDB" id="W7LB08"/>
<dbReference type="Pfam" id="PF04294">
    <property type="entry name" value="VanW"/>
    <property type="match status" value="1"/>
</dbReference>
<evidence type="ECO:0000313" key="5">
    <source>
        <dbReference type="Proteomes" id="UP000019270"/>
    </source>
</evidence>
<dbReference type="eggNOG" id="COG2720">
    <property type="taxonomic scope" value="Bacteria"/>
</dbReference>
<accession>W7LB08</accession>
<name>W7LB08_CYTFI</name>
<dbReference type="Gene3D" id="2.20.230.10">
    <property type="entry name" value="Resuscitation-promoting factor rpfb"/>
    <property type="match status" value="1"/>
</dbReference>
<comment type="caution">
    <text evidence="4">The sequence shown here is derived from an EMBL/GenBank/DDBJ whole genome shotgun (WGS) entry which is preliminary data.</text>
</comment>
<feature type="compositionally biased region" description="Polar residues" evidence="2">
    <location>
        <begin position="431"/>
        <end position="443"/>
    </location>
</feature>
<keyword evidence="1" id="KW-0732">Signal</keyword>
<dbReference type="PATRIC" id="fig|1307436.3.peg.4524"/>
<reference evidence="5" key="1">
    <citation type="submission" date="2013-03" db="EMBL/GenBank/DDBJ databases">
        <title>Draft genome sequence of Bacillus firmus DS1.</title>
        <authorList>
            <person name="Peng D."/>
            <person name="Zhu L."/>
            <person name="Sun M."/>
        </authorList>
    </citation>
    <scope>NUCLEOTIDE SEQUENCE [LARGE SCALE GENOMIC DNA]</scope>
    <source>
        <strain evidence="5">DS1</strain>
    </source>
</reference>
<evidence type="ECO:0000313" key="4">
    <source>
        <dbReference type="EMBL" id="EWG09014.1"/>
    </source>
</evidence>
<evidence type="ECO:0000259" key="3">
    <source>
        <dbReference type="SMART" id="SM01208"/>
    </source>
</evidence>
<protein>
    <recommendedName>
        <fullName evidence="3">G5 domain-containing protein</fullName>
    </recommendedName>
</protein>
<organism evidence="4 5">
    <name type="scientific">Cytobacillus firmus DS1</name>
    <dbReference type="NCBI Taxonomy" id="1307436"/>
    <lineage>
        <taxon>Bacteria</taxon>
        <taxon>Bacillati</taxon>
        <taxon>Bacillota</taxon>
        <taxon>Bacilli</taxon>
        <taxon>Bacillales</taxon>
        <taxon>Bacillaceae</taxon>
        <taxon>Cytobacillus</taxon>
    </lineage>
</organism>
<proteinExistence type="predicted"/>
<dbReference type="InterPro" id="IPR011098">
    <property type="entry name" value="G5_dom"/>
</dbReference>
<dbReference type="PANTHER" id="PTHR35788:SF1">
    <property type="entry name" value="EXPORTED PROTEIN"/>
    <property type="match status" value="1"/>
</dbReference>
<dbReference type="InterPro" id="IPR007391">
    <property type="entry name" value="Vancomycin_resist_VanW"/>
</dbReference>
<feature type="compositionally biased region" description="Basic and acidic residues" evidence="2">
    <location>
        <begin position="414"/>
        <end position="430"/>
    </location>
</feature>
<sequence length="459" mass="51786">MRNPQIIKLFLITALCTLFIFGFSYFGTAAYGMIFSDQDKFASGTLIGNEDVTGMDKSRAISYITEKQDQWVNETVLSMQFQEVTKEVEDIPAFYQFDIEQSISRALSGKKNQLIAKIDEKKLNAILEEILPELYAEGIDRETLIADLLMYASLLESGKHTIKLQNYLPGDLFEDEVIAESSTKITGKESVVNMWAGNESSIEVDPHSQVSFLDLAEERGSLQFEADEMSIISSALYKALLNTNFMITERHIGRLLPGYIEPGFEARVDSEKQMDFIFTNPNDHKYVINFQQLDKLLYVSVKGPKTIYTYQPSLKDKQTFKPKTIIQIDAKLPFGQKRIGTEGKEGILVNVYRDQMDESGKIISSEKIAEDFYPPVHEVLIYSLAFKKDQTDDSADSAENVPEDSVSSEDEKSESDAEKSSDEQKPDNKLNETGSNKGTSRNANENDEDLWGLENEAVK</sequence>
<dbReference type="Pfam" id="PF07501">
    <property type="entry name" value="G5"/>
    <property type="match status" value="1"/>
</dbReference>
<dbReference type="PANTHER" id="PTHR35788">
    <property type="entry name" value="EXPORTED PROTEIN-RELATED"/>
    <property type="match status" value="1"/>
</dbReference>
<evidence type="ECO:0000256" key="2">
    <source>
        <dbReference type="SAM" id="MobiDB-lite"/>
    </source>
</evidence>
<feature type="domain" description="G5" evidence="3">
    <location>
        <begin position="308"/>
        <end position="385"/>
    </location>
</feature>
<reference evidence="4 5" key="2">
    <citation type="journal article" date="2016" name="Sci. Rep.">
        <title>A novel serine protease, Sep1, from Bacillus firmus DS-1 has nematicidal activity and degrades multiple intestinal-associated nematode proteins.</title>
        <authorList>
            <person name="Geng C."/>
            <person name="Nie X."/>
            <person name="Tang Z."/>
            <person name="Zhang Y."/>
            <person name="Lin J."/>
            <person name="Sun M."/>
            <person name="Peng D."/>
        </authorList>
    </citation>
    <scope>NUCLEOTIDE SEQUENCE [LARGE SCALE GENOMIC DNA]</scope>
    <source>
        <strain evidence="4 5">DS1</strain>
    </source>
</reference>
<dbReference type="RefSeq" id="WP_035332599.1">
    <property type="nucleotide sequence ID" value="NZ_APVL01000023.1"/>
</dbReference>
<dbReference type="Proteomes" id="UP000019270">
    <property type="component" value="Unassembled WGS sequence"/>
</dbReference>
<dbReference type="EMBL" id="APVL01000023">
    <property type="protein sequence ID" value="EWG09014.1"/>
    <property type="molecule type" value="Genomic_DNA"/>
</dbReference>
<gene>
    <name evidence="4" type="ORF">PBF_21198</name>
</gene>
<dbReference type="OrthoDB" id="2691125at2"/>
<dbReference type="SMART" id="SM01208">
    <property type="entry name" value="G5"/>
    <property type="match status" value="1"/>
</dbReference>
<evidence type="ECO:0000256" key="1">
    <source>
        <dbReference type="ARBA" id="ARBA00022729"/>
    </source>
</evidence>
<dbReference type="InterPro" id="IPR052913">
    <property type="entry name" value="Glycopeptide_resist_protein"/>
</dbReference>
<feature type="region of interest" description="Disordered" evidence="2">
    <location>
        <begin position="393"/>
        <end position="459"/>
    </location>
</feature>